<comment type="function">
    <text evidence="3">A GTPase-activating protein (GAP) that modifies Der/EngA GTPase function. May play a role in ribosome biogenesis.</text>
</comment>
<dbReference type="RefSeq" id="WP_169211180.1">
    <property type="nucleotide sequence ID" value="NZ_JAATNW010000006.1"/>
</dbReference>
<dbReference type="InterPro" id="IPR007336">
    <property type="entry name" value="YihI"/>
</dbReference>
<proteinExistence type="inferred from homology"/>
<feature type="compositionally biased region" description="Acidic residues" evidence="4">
    <location>
        <begin position="139"/>
        <end position="148"/>
    </location>
</feature>
<dbReference type="Pfam" id="PF04220">
    <property type="entry name" value="YihI"/>
    <property type="match status" value="1"/>
</dbReference>
<dbReference type="HAMAP" id="MF_01058">
    <property type="entry name" value="GAP_YihI"/>
    <property type="match status" value="1"/>
</dbReference>
<reference evidence="5 6" key="1">
    <citation type="submission" date="2020-03" db="EMBL/GenBank/DDBJ databases">
        <title>Alteromonas ponticola sp. nov., isolated from seawater.</title>
        <authorList>
            <person name="Yoon J.-H."/>
            <person name="Kim Y.-O."/>
        </authorList>
    </citation>
    <scope>NUCLEOTIDE SEQUENCE [LARGE SCALE GENOMIC DNA]</scope>
    <source>
        <strain evidence="5 6">MYP5</strain>
    </source>
</reference>
<name>A0ABX1R3W7_9ALTE</name>
<feature type="region of interest" description="Disordered" evidence="4">
    <location>
        <begin position="1"/>
        <end position="86"/>
    </location>
</feature>
<evidence type="ECO:0000313" key="5">
    <source>
        <dbReference type="EMBL" id="NMH60611.1"/>
    </source>
</evidence>
<protein>
    <recommendedName>
        <fullName evidence="3">Der GTPase-activating protein YihI</fullName>
    </recommendedName>
</protein>
<keyword evidence="6" id="KW-1185">Reference proteome</keyword>
<comment type="caution">
    <text evidence="5">The sequence shown here is derived from an EMBL/GenBank/DDBJ whole genome shotgun (WGS) entry which is preliminary data.</text>
</comment>
<accession>A0ABX1R3W7</accession>
<evidence type="ECO:0000256" key="1">
    <source>
        <dbReference type="ARBA" id="ARBA00022468"/>
    </source>
</evidence>
<evidence type="ECO:0000313" key="6">
    <source>
        <dbReference type="Proteomes" id="UP000709336"/>
    </source>
</evidence>
<feature type="compositionally biased region" description="Basic and acidic residues" evidence="4">
    <location>
        <begin position="152"/>
        <end position="163"/>
    </location>
</feature>
<evidence type="ECO:0000256" key="2">
    <source>
        <dbReference type="ARBA" id="ARBA00022517"/>
    </source>
</evidence>
<feature type="region of interest" description="Disordered" evidence="4">
    <location>
        <begin position="139"/>
        <end position="163"/>
    </location>
</feature>
<organism evidence="5 6">
    <name type="scientific">Alteromonas ponticola</name>
    <dbReference type="NCBI Taxonomy" id="2720613"/>
    <lineage>
        <taxon>Bacteria</taxon>
        <taxon>Pseudomonadati</taxon>
        <taxon>Pseudomonadota</taxon>
        <taxon>Gammaproteobacteria</taxon>
        <taxon>Alteromonadales</taxon>
        <taxon>Alteromonadaceae</taxon>
        <taxon>Alteromonas/Salinimonas group</taxon>
        <taxon>Alteromonas</taxon>
    </lineage>
</organism>
<evidence type="ECO:0000256" key="3">
    <source>
        <dbReference type="HAMAP-Rule" id="MF_01058"/>
    </source>
</evidence>
<keyword evidence="2 3" id="KW-0690">Ribosome biogenesis</keyword>
<feature type="compositionally biased region" description="Basic residues" evidence="4">
    <location>
        <begin position="26"/>
        <end position="35"/>
    </location>
</feature>
<comment type="similarity">
    <text evidence="3">Belongs to the YihI family.</text>
</comment>
<comment type="subunit">
    <text evidence="3">Interacts with Der.</text>
</comment>
<feature type="compositionally biased region" description="Polar residues" evidence="4">
    <location>
        <begin position="46"/>
        <end position="56"/>
    </location>
</feature>
<gene>
    <name evidence="3" type="primary">yihI</name>
    <name evidence="5" type="ORF">HCJ96_11305</name>
</gene>
<sequence>MPRKKKSRKVGLIGVRKDPNAPRPPKGPKRVKKSTGKPAGSRHNVESTGNNPNQKKTANDPRIGSKKPIPLIAKPTQAEKRRYATPTQELAEIEADDRLAMLLDKAENGDKLTASEQQYVNEKMARHRVLCDLLGISDEESADEDETSPLDNIERLNIDDFKD</sequence>
<keyword evidence="1 3" id="KW-0343">GTPase activation</keyword>
<dbReference type="EMBL" id="JAATNW010000006">
    <property type="protein sequence ID" value="NMH60611.1"/>
    <property type="molecule type" value="Genomic_DNA"/>
</dbReference>
<dbReference type="Proteomes" id="UP000709336">
    <property type="component" value="Unassembled WGS sequence"/>
</dbReference>
<evidence type="ECO:0000256" key="4">
    <source>
        <dbReference type="SAM" id="MobiDB-lite"/>
    </source>
</evidence>
<dbReference type="NCBIfam" id="NF003560">
    <property type="entry name" value="PRK05244.1-1"/>
    <property type="match status" value="1"/>
</dbReference>